<evidence type="ECO:0000256" key="3">
    <source>
        <dbReference type="SAM" id="MobiDB-lite"/>
    </source>
</evidence>
<feature type="non-terminal residue" evidence="4">
    <location>
        <position position="1"/>
    </location>
</feature>
<dbReference type="GO" id="GO:0005840">
    <property type="term" value="C:ribosome"/>
    <property type="evidence" value="ECO:0007669"/>
    <property type="project" value="UniProtKB-KW"/>
</dbReference>
<reference evidence="4" key="2">
    <citation type="journal article" date="2021" name="PeerJ">
        <title>Extensive microbial diversity within the chicken gut microbiome revealed by metagenomics and culture.</title>
        <authorList>
            <person name="Gilroy R."/>
            <person name="Ravi A."/>
            <person name="Getino M."/>
            <person name="Pursley I."/>
            <person name="Horton D.L."/>
            <person name="Alikhan N.F."/>
            <person name="Baker D."/>
            <person name="Gharbi K."/>
            <person name="Hall N."/>
            <person name="Watson M."/>
            <person name="Adriaenssens E.M."/>
            <person name="Foster-Nyarko E."/>
            <person name="Jarju S."/>
            <person name="Secka A."/>
            <person name="Antonio M."/>
            <person name="Oren A."/>
            <person name="Chaudhuri R.R."/>
            <person name="La Ragione R."/>
            <person name="Hildebrand F."/>
            <person name="Pallen M.J."/>
        </authorList>
    </citation>
    <scope>NUCLEOTIDE SEQUENCE</scope>
    <source>
        <strain evidence="4">CHK184-25365</strain>
    </source>
</reference>
<keyword evidence="1" id="KW-0689">Ribosomal protein</keyword>
<dbReference type="EMBL" id="DVGY01000141">
    <property type="protein sequence ID" value="HIR41402.1"/>
    <property type="molecule type" value="Genomic_DNA"/>
</dbReference>
<gene>
    <name evidence="4" type="ORF">IAB36_06215</name>
</gene>
<proteinExistence type="predicted"/>
<dbReference type="Proteomes" id="UP000886749">
    <property type="component" value="Unassembled WGS sequence"/>
</dbReference>
<keyword evidence="2" id="KW-0687">Ribonucleoprotein</keyword>
<evidence type="ECO:0000256" key="1">
    <source>
        <dbReference type="ARBA" id="ARBA00022980"/>
    </source>
</evidence>
<dbReference type="CDD" id="cd06088">
    <property type="entry name" value="KOW_RPL14"/>
    <property type="match status" value="1"/>
</dbReference>
<name>A0A9D1DCK8_9FIRM</name>
<dbReference type="GO" id="GO:1990904">
    <property type="term" value="C:ribonucleoprotein complex"/>
    <property type="evidence" value="ECO:0007669"/>
    <property type="project" value="UniProtKB-KW"/>
</dbReference>
<sequence>HRFYVVVSQSDGWVYIADGKRRKLEKPKRKNPRHLAKTARQVELSGVDTDQKLRRLLWDYNNTAPENRKGR</sequence>
<dbReference type="InterPro" id="IPR041985">
    <property type="entry name" value="Ribosomal_eL14_KOW"/>
</dbReference>
<dbReference type="SUPFAM" id="SSF50104">
    <property type="entry name" value="Translation proteins SH3-like domain"/>
    <property type="match status" value="1"/>
</dbReference>
<accession>A0A9D1DCK8</accession>
<feature type="compositionally biased region" description="Basic residues" evidence="3">
    <location>
        <begin position="24"/>
        <end position="37"/>
    </location>
</feature>
<evidence type="ECO:0000256" key="2">
    <source>
        <dbReference type="ARBA" id="ARBA00023274"/>
    </source>
</evidence>
<reference evidence="4" key="1">
    <citation type="submission" date="2020-10" db="EMBL/GenBank/DDBJ databases">
        <authorList>
            <person name="Gilroy R."/>
        </authorList>
    </citation>
    <scope>NUCLEOTIDE SEQUENCE</scope>
    <source>
        <strain evidence="4">CHK184-25365</strain>
    </source>
</reference>
<protein>
    <submittedName>
        <fullName evidence="4">KOW domain-containing RNA-binding protein</fullName>
    </submittedName>
</protein>
<evidence type="ECO:0000313" key="5">
    <source>
        <dbReference type="Proteomes" id="UP000886749"/>
    </source>
</evidence>
<comment type="caution">
    <text evidence="4">The sequence shown here is derived from an EMBL/GenBank/DDBJ whole genome shotgun (WGS) entry which is preliminary data.</text>
</comment>
<evidence type="ECO:0000313" key="4">
    <source>
        <dbReference type="EMBL" id="HIR41402.1"/>
    </source>
</evidence>
<dbReference type="InterPro" id="IPR008991">
    <property type="entry name" value="Translation_prot_SH3-like_sf"/>
</dbReference>
<dbReference type="AlphaFoldDB" id="A0A9D1DCK8"/>
<organism evidence="4 5">
    <name type="scientific">Candidatus Egerieicola pullicola</name>
    <dbReference type="NCBI Taxonomy" id="2840775"/>
    <lineage>
        <taxon>Bacteria</taxon>
        <taxon>Bacillati</taxon>
        <taxon>Bacillota</taxon>
        <taxon>Clostridia</taxon>
        <taxon>Eubacteriales</taxon>
        <taxon>Oscillospiraceae</taxon>
        <taxon>Oscillospiraceae incertae sedis</taxon>
        <taxon>Candidatus Egerieicola</taxon>
    </lineage>
</organism>
<feature type="region of interest" description="Disordered" evidence="3">
    <location>
        <begin position="24"/>
        <end position="43"/>
    </location>
</feature>